<reference evidence="1 2" key="1">
    <citation type="submission" date="2007-03" db="EMBL/GenBank/DDBJ databases">
        <authorList>
            <person name="Fulton L."/>
            <person name="Clifton S."/>
            <person name="Fulton B."/>
            <person name="Xu J."/>
            <person name="Minx P."/>
            <person name="Pepin K.H."/>
            <person name="Johnson M."/>
            <person name="Thiruvilangam P."/>
            <person name="Bhonagiri V."/>
            <person name="Nash W.E."/>
            <person name="Mardis E.R."/>
            <person name="Wilson R.K."/>
        </authorList>
    </citation>
    <scope>NUCLEOTIDE SEQUENCE [LARGE SCALE GENOMIC DNA]</scope>
    <source>
        <strain evidence="1 2">ATCC 27560</strain>
    </source>
</reference>
<evidence type="ECO:0000313" key="2">
    <source>
        <dbReference type="Proteomes" id="UP000006000"/>
    </source>
</evidence>
<evidence type="ECO:0000313" key="1">
    <source>
        <dbReference type="EMBL" id="EDM50134.1"/>
    </source>
</evidence>
<accession>A5ZAN4</accession>
<name>A5ZAN4_9FIRM</name>
<dbReference type="EMBL" id="AAVL02000038">
    <property type="protein sequence ID" value="EDM50134.1"/>
    <property type="molecule type" value="Genomic_DNA"/>
</dbReference>
<reference evidence="1 2" key="2">
    <citation type="submission" date="2007-04" db="EMBL/GenBank/DDBJ databases">
        <title>Draft genome sequence of Eubacterium ventriosum (ATCC 27560).</title>
        <authorList>
            <person name="Sudarsanam P."/>
            <person name="Ley R."/>
            <person name="Guruge J."/>
            <person name="Turnbaugh P.J."/>
            <person name="Mahowald M."/>
            <person name="Liep D."/>
            <person name="Gordon J."/>
        </authorList>
    </citation>
    <scope>NUCLEOTIDE SEQUENCE [LARGE SCALE GENOMIC DNA]</scope>
    <source>
        <strain evidence="1 2">ATCC 27560</strain>
    </source>
</reference>
<dbReference type="Proteomes" id="UP000006000">
    <property type="component" value="Unassembled WGS sequence"/>
</dbReference>
<dbReference type="AlphaFoldDB" id="A5ZAN4"/>
<comment type="caution">
    <text evidence="1">The sequence shown here is derived from an EMBL/GenBank/DDBJ whole genome shotgun (WGS) entry which is preliminary data.</text>
</comment>
<gene>
    <name evidence="1" type="ORF">EUBVEN_02785</name>
</gene>
<protein>
    <submittedName>
        <fullName evidence="1">Uncharacterized protein</fullName>
    </submittedName>
</protein>
<dbReference type="HOGENOM" id="CLU_2734033_0_0_9"/>
<organism evidence="1 2">
    <name type="scientific">Eubacterium ventriosum ATCC 27560</name>
    <dbReference type="NCBI Taxonomy" id="411463"/>
    <lineage>
        <taxon>Bacteria</taxon>
        <taxon>Bacillati</taxon>
        <taxon>Bacillota</taxon>
        <taxon>Clostridia</taxon>
        <taxon>Eubacteriales</taxon>
        <taxon>Eubacteriaceae</taxon>
        <taxon>Eubacterium</taxon>
    </lineage>
</organism>
<proteinExistence type="predicted"/>
<sequence length="71" mass="8893">MAKNQILKRLQLKKRLQIQAKVVQLVLKKQQKQEDKMQPKEREKLNWQRKMKKSLRKCIFGFLWQFHFYSF</sequence>